<keyword evidence="2" id="KW-0472">Membrane</keyword>
<evidence type="ECO:0000256" key="1">
    <source>
        <dbReference type="SAM" id="MobiDB-lite"/>
    </source>
</evidence>
<sequence>MNIPFIIFVLGFMAVVSIKARYDIRQYRKARQQGEEELQAKESLEHERQKNSREAEELESIWKQQI</sequence>
<dbReference type="EMBL" id="JBHRXN010000036">
    <property type="protein sequence ID" value="MFC3533704.1"/>
    <property type="molecule type" value="Genomic_DNA"/>
</dbReference>
<dbReference type="RefSeq" id="WP_386093730.1">
    <property type="nucleotide sequence ID" value="NZ_JBHRXN010000036.1"/>
</dbReference>
<accession>A0ABV7RHE5</accession>
<organism evidence="3 4">
    <name type="scientific">Vogesella facilis</name>
    <dbReference type="NCBI Taxonomy" id="1655232"/>
    <lineage>
        <taxon>Bacteria</taxon>
        <taxon>Pseudomonadati</taxon>
        <taxon>Pseudomonadota</taxon>
        <taxon>Betaproteobacteria</taxon>
        <taxon>Neisseriales</taxon>
        <taxon>Chromobacteriaceae</taxon>
        <taxon>Vogesella</taxon>
    </lineage>
</organism>
<keyword evidence="2" id="KW-1133">Transmembrane helix</keyword>
<name>A0ABV7RHE5_9NEIS</name>
<evidence type="ECO:0000313" key="3">
    <source>
        <dbReference type="EMBL" id="MFC3533704.1"/>
    </source>
</evidence>
<feature type="transmembrane region" description="Helical" evidence="2">
    <location>
        <begin position="6"/>
        <end position="22"/>
    </location>
</feature>
<protein>
    <submittedName>
        <fullName evidence="3">Uncharacterized protein</fullName>
    </submittedName>
</protein>
<evidence type="ECO:0000256" key="2">
    <source>
        <dbReference type="SAM" id="Phobius"/>
    </source>
</evidence>
<gene>
    <name evidence="3" type="ORF">ACFOLG_16160</name>
</gene>
<evidence type="ECO:0000313" key="4">
    <source>
        <dbReference type="Proteomes" id="UP001595741"/>
    </source>
</evidence>
<keyword evidence="2" id="KW-0812">Transmembrane</keyword>
<reference evidence="4" key="1">
    <citation type="journal article" date="2019" name="Int. J. Syst. Evol. Microbiol.">
        <title>The Global Catalogue of Microorganisms (GCM) 10K type strain sequencing project: providing services to taxonomists for standard genome sequencing and annotation.</title>
        <authorList>
            <consortium name="The Broad Institute Genomics Platform"/>
            <consortium name="The Broad Institute Genome Sequencing Center for Infectious Disease"/>
            <person name="Wu L."/>
            <person name="Ma J."/>
        </authorList>
    </citation>
    <scope>NUCLEOTIDE SEQUENCE [LARGE SCALE GENOMIC DNA]</scope>
    <source>
        <strain evidence="4">KCTC 42742</strain>
    </source>
</reference>
<dbReference type="Proteomes" id="UP001595741">
    <property type="component" value="Unassembled WGS sequence"/>
</dbReference>
<feature type="region of interest" description="Disordered" evidence="1">
    <location>
        <begin position="37"/>
        <end position="66"/>
    </location>
</feature>
<comment type="caution">
    <text evidence="3">The sequence shown here is derived from an EMBL/GenBank/DDBJ whole genome shotgun (WGS) entry which is preliminary data.</text>
</comment>
<keyword evidence="4" id="KW-1185">Reference proteome</keyword>
<feature type="compositionally biased region" description="Basic and acidic residues" evidence="1">
    <location>
        <begin position="37"/>
        <end position="55"/>
    </location>
</feature>
<proteinExistence type="predicted"/>